<reference evidence="2 3" key="1">
    <citation type="submission" date="2016-04" db="EMBL/GenBank/DDBJ databases">
        <title>A degradative enzymes factory behind the ericoid mycorrhizal symbiosis.</title>
        <authorList>
            <consortium name="DOE Joint Genome Institute"/>
            <person name="Martino E."/>
            <person name="Morin E."/>
            <person name="Grelet G."/>
            <person name="Kuo A."/>
            <person name="Kohler A."/>
            <person name="Daghino S."/>
            <person name="Barry K."/>
            <person name="Choi C."/>
            <person name="Cichocki N."/>
            <person name="Clum A."/>
            <person name="Copeland A."/>
            <person name="Hainaut M."/>
            <person name="Haridas S."/>
            <person name="Labutti K."/>
            <person name="Lindquist E."/>
            <person name="Lipzen A."/>
            <person name="Khouja H.-R."/>
            <person name="Murat C."/>
            <person name="Ohm R."/>
            <person name="Olson A."/>
            <person name="Spatafora J."/>
            <person name="Veneault-Fourrey C."/>
            <person name="Henrissat B."/>
            <person name="Grigoriev I."/>
            <person name="Martin F."/>
            <person name="Perotto S."/>
        </authorList>
    </citation>
    <scope>NUCLEOTIDE SEQUENCE [LARGE SCALE GENOMIC DNA]</scope>
    <source>
        <strain evidence="2 3">E</strain>
    </source>
</reference>
<gene>
    <name evidence="2" type="ORF">K444DRAFT_633011</name>
</gene>
<dbReference type="InParanoid" id="A0A2J6T0Q8"/>
<accession>A0A2J6T0Q8</accession>
<dbReference type="RefSeq" id="XP_024733525.1">
    <property type="nucleotide sequence ID" value="XM_024883547.1"/>
</dbReference>
<dbReference type="GeneID" id="36591624"/>
<proteinExistence type="predicted"/>
<dbReference type="OrthoDB" id="10353532at2759"/>
<feature type="region of interest" description="Disordered" evidence="1">
    <location>
        <begin position="499"/>
        <end position="522"/>
    </location>
</feature>
<organism evidence="2 3">
    <name type="scientific">Hyaloscypha bicolor E</name>
    <dbReference type="NCBI Taxonomy" id="1095630"/>
    <lineage>
        <taxon>Eukaryota</taxon>
        <taxon>Fungi</taxon>
        <taxon>Dikarya</taxon>
        <taxon>Ascomycota</taxon>
        <taxon>Pezizomycotina</taxon>
        <taxon>Leotiomycetes</taxon>
        <taxon>Helotiales</taxon>
        <taxon>Hyaloscyphaceae</taxon>
        <taxon>Hyaloscypha</taxon>
        <taxon>Hyaloscypha bicolor</taxon>
    </lineage>
</organism>
<protein>
    <submittedName>
        <fullName evidence="2">Uncharacterized protein</fullName>
    </submittedName>
</protein>
<evidence type="ECO:0000313" key="3">
    <source>
        <dbReference type="Proteomes" id="UP000235371"/>
    </source>
</evidence>
<feature type="compositionally biased region" description="Basic and acidic residues" evidence="1">
    <location>
        <begin position="255"/>
        <end position="278"/>
    </location>
</feature>
<dbReference type="EMBL" id="KZ613848">
    <property type="protein sequence ID" value="PMD56621.1"/>
    <property type="molecule type" value="Genomic_DNA"/>
</dbReference>
<feature type="region of interest" description="Disordered" evidence="1">
    <location>
        <begin position="136"/>
        <end position="157"/>
    </location>
</feature>
<feature type="region of interest" description="Disordered" evidence="1">
    <location>
        <begin position="245"/>
        <end position="284"/>
    </location>
</feature>
<feature type="region of interest" description="Disordered" evidence="1">
    <location>
        <begin position="1"/>
        <end position="24"/>
    </location>
</feature>
<keyword evidence="3" id="KW-1185">Reference proteome</keyword>
<name>A0A2J6T0Q8_9HELO</name>
<evidence type="ECO:0000313" key="2">
    <source>
        <dbReference type="EMBL" id="PMD56621.1"/>
    </source>
</evidence>
<feature type="compositionally biased region" description="Pro residues" evidence="1">
    <location>
        <begin position="401"/>
        <end position="410"/>
    </location>
</feature>
<sequence>MSISTTMPKGIGPSPATSGATPRNNIDYTQEELDAILEKYSERGWIDFGQYFTIREAEVIHAASNGRAELPWMEEFLRNFMEEAAEKIVKYREDFHRKNEITEMCDEREDSVDYELRMRGEQGNAEERDGGIVESEKYHSQNNESVEIPSPESNKENFSDGVQMNEVIKERQNPSSVEPLSINTGFFARTTPDTEVFEPKTGTVSHGADSEDHVLSVDSVDHSHNALDEYHAFSQKLDEEVVFGSEPAVGNNSSRNDEETRRHNLNENETTRAEDTRLAETGSQTPVPAFEIRWGQTDMSVAGSAESSQFIPYSQPGRLAIDPRISVSSLSIQPYVQSAVQHPAPNAPSSITQPQMWSSAPISPGGAFSAIPGSGGPALGMQHPPQQPHRTGVLWWRSPHPFQPPQPPRAPQKLSTKTEVALKIWETEYFEQVECIRGPATDRAGYQIRQMERSAFREWVYQRIAECGEVGFMMSVLNMTGRWDLFGHHQVVAQKNTGMKRRLADEEGNEYAGGAAKRNRQH</sequence>
<feature type="compositionally biased region" description="Polar residues" evidence="1">
    <location>
        <begin position="15"/>
        <end position="24"/>
    </location>
</feature>
<evidence type="ECO:0000256" key="1">
    <source>
        <dbReference type="SAM" id="MobiDB-lite"/>
    </source>
</evidence>
<dbReference type="AlphaFoldDB" id="A0A2J6T0Q8"/>
<dbReference type="Proteomes" id="UP000235371">
    <property type="component" value="Unassembled WGS sequence"/>
</dbReference>
<feature type="region of interest" description="Disordered" evidence="1">
    <location>
        <begin position="359"/>
        <end position="414"/>
    </location>
</feature>